<organism evidence="1 2">
    <name type="scientific">Hydra vulgaris</name>
    <name type="common">Hydra</name>
    <name type="synonym">Hydra attenuata</name>
    <dbReference type="NCBI Taxonomy" id="6087"/>
    <lineage>
        <taxon>Eukaryota</taxon>
        <taxon>Metazoa</taxon>
        <taxon>Cnidaria</taxon>
        <taxon>Hydrozoa</taxon>
        <taxon>Hydroidolina</taxon>
        <taxon>Anthoathecata</taxon>
        <taxon>Aplanulata</taxon>
        <taxon>Hydridae</taxon>
        <taxon>Hydra</taxon>
    </lineage>
</organism>
<dbReference type="Proteomes" id="UP001652625">
    <property type="component" value="Chromosome 10"/>
</dbReference>
<dbReference type="RefSeq" id="XP_065663458.1">
    <property type="nucleotide sequence ID" value="XM_065807386.1"/>
</dbReference>
<name>A0ABM4CNP5_HYDVU</name>
<sequence length="77" mass="9252">MITDEEETYNISLKSSDKHNQNMCIERDVYQQIAEKDHYLLLAAEAGKVLLEKNKQITNYYQRLQKEYLHKIEFVFP</sequence>
<evidence type="ECO:0000313" key="2">
    <source>
        <dbReference type="RefSeq" id="XP_065663458.1"/>
    </source>
</evidence>
<proteinExistence type="predicted"/>
<evidence type="ECO:0000313" key="1">
    <source>
        <dbReference type="Proteomes" id="UP001652625"/>
    </source>
</evidence>
<dbReference type="GeneID" id="136085814"/>
<gene>
    <name evidence="2" type="primary">LOC136085814</name>
</gene>
<protein>
    <submittedName>
        <fullName evidence="2">Bicaudal D-related protein homolog</fullName>
    </submittedName>
</protein>
<accession>A0ABM4CNP5</accession>
<keyword evidence="1" id="KW-1185">Reference proteome</keyword>
<reference evidence="2" key="1">
    <citation type="submission" date="2025-08" db="UniProtKB">
        <authorList>
            <consortium name="RefSeq"/>
        </authorList>
    </citation>
    <scope>IDENTIFICATION</scope>
</reference>